<evidence type="ECO:0000313" key="1">
    <source>
        <dbReference type="EMBL" id="VVP23435.1"/>
    </source>
</evidence>
<dbReference type="Proteomes" id="UP000349468">
    <property type="component" value="Unassembled WGS sequence"/>
</dbReference>
<evidence type="ECO:0000313" key="2">
    <source>
        <dbReference type="Proteomes" id="UP000349468"/>
    </source>
</evidence>
<sequence length="59" mass="6711">MKIIFFTVKSMSDDSAKAGFVRVSQVRQCFRGGTEMGRGARQWNEYILPNLLSNELIRG</sequence>
<gene>
    <name evidence="1" type="ORF">PS870_03942</name>
</gene>
<reference evidence="1 2" key="1">
    <citation type="submission" date="2019-09" db="EMBL/GenBank/DDBJ databases">
        <authorList>
            <person name="Chandra G."/>
            <person name="Truman W A."/>
        </authorList>
    </citation>
    <scope>NUCLEOTIDE SEQUENCE [LARGE SCALE GENOMIC DNA]</scope>
    <source>
        <strain evidence="1">PS870</strain>
    </source>
</reference>
<protein>
    <submittedName>
        <fullName evidence="1">Uncharacterized protein</fullName>
    </submittedName>
</protein>
<organism evidence="1 2">
    <name type="scientific">Pseudomonas fluorescens</name>
    <dbReference type="NCBI Taxonomy" id="294"/>
    <lineage>
        <taxon>Bacteria</taxon>
        <taxon>Pseudomonadati</taxon>
        <taxon>Pseudomonadota</taxon>
        <taxon>Gammaproteobacteria</taxon>
        <taxon>Pseudomonadales</taxon>
        <taxon>Pseudomonadaceae</taxon>
        <taxon>Pseudomonas</taxon>
    </lineage>
</organism>
<dbReference type="EMBL" id="CABVIK010000013">
    <property type="protein sequence ID" value="VVP23435.1"/>
    <property type="molecule type" value="Genomic_DNA"/>
</dbReference>
<accession>A0A5E7MFD0</accession>
<proteinExistence type="predicted"/>
<dbReference type="AlphaFoldDB" id="A0A5E7MFD0"/>
<name>A0A5E7MFD0_PSEFL</name>